<organism evidence="1">
    <name type="scientific">uncultured Desulfovibrio sp</name>
    <dbReference type="NCBI Taxonomy" id="167968"/>
    <lineage>
        <taxon>Bacteria</taxon>
        <taxon>Pseudomonadati</taxon>
        <taxon>Thermodesulfobacteriota</taxon>
        <taxon>Desulfovibrionia</taxon>
        <taxon>Desulfovibrionales</taxon>
        <taxon>Desulfovibrionaceae</taxon>
        <taxon>Desulfovibrio</taxon>
        <taxon>environmental samples</taxon>
    </lineage>
</organism>
<dbReference type="RefSeq" id="WP_232088379.1">
    <property type="nucleotide sequence ID" value="NZ_LT608333.1"/>
</dbReference>
<reference evidence="1" key="1">
    <citation type="submission" date="2016-08" db="EMBL/GenBank/DDBJ databases">
        <authorList>
            <person name="Seilhamer J.J."/>
        </authorList>
    </citation>
    <scope>NUCLEOTIDE SEQUENCE</scope>
    <source>
        <strain evidence="1">86-1</strain>
    </source>
</reference>
<dbReference type="InterPro" id="IPR052042">
    <property type="entry name" value="Tail_sheath_structural"/>
</dbReference>
<dbReference type="AlphaFoldDB" id="A0A212KXL6"/>
<sequence length="422" mass="45286">MSYNHGVYVQEQATGLVTPVEVNSALPIIVGTAPVHNLPAETSRPVNAPKLIYSMPDFVAVFGAPATDESAGGYTLYEAAQVYLTRYKVAPIVAINVFDPAKHVGGVDDDAPGAPDVSKVTATDIIGGIDAATNARKGVSLVEEVFPRFRLTPGQILAPGFSGTPSVALALATACTNICGHFRATGIIDVPGEVQSYTEVPAWLNDNNLTDVNLIAMFGSPVYGGKVEHGSSHLAGVIGQRDAENEGIPFWSPSNKRLQCEGLVHAGKEMHLTPAEAAYLNGNGIVTGLNMVGGLVAWGDQTAGYPGVTDVKDTSIPIRRMFNWVGNTLVLTCWQYVSNPLRRRMIETVQDTFNVWLNGLVGREFLLGGRVTFEEVDNPTTDLMAGKVRWHVYLTPPQAARELIFILEYDPAYLSTLYGLTA</sequence>
<evidence type="ECO:0008006" key="2">
    <source>
        <dbReference type="Google" id="ProtNLM"/>
    </source>
</evidence>
<gene>
    <name evidence="1" type="ORF">KL86DES1_10119</name>
</gene>
<name>A0A212KXL6_9BACT</name>
<evidence type="ECO:0000313" key="1">
    <source>
        <dbReference type="EMBL" id="SCM69996.1"/>
    </source>
</evidence>
<accession>A0A212KXL6</accession>
<dbReference type="EMBL" id="FMJC01000001">
    <property type="protein sequence ID" value="SCM69996.1"/>
    <property type="molecule type" value="Genomic_DNA"/>
</dbReference>
<protein>
    <recommendedName>
        <fullName evidence="2">Phage tail protein</fullName>
    </recommendedName>
</protein>
<dbReference type="PANTHER" id="PTHR35861">
    <property type="match status" value="1"/>
</dbReference>
<dbReference type="PANTHER" id="PTHR35861:SF2">
    <property type="entry name" value="FELS-2 PROPHAGE PROTEIN"/>
    <property type="match status" value="1"/>
</dbReference>
<proteinExistence type="predicted"/>